<dbReference type="CDD" id="cd04187">
    <property type="entry name" value="DPM1_like_bac"/>
    <property type="match status" value="1"/>
</dbReference>
<organism evidence="9 10">
    <name type="scientific">Bartonella tamiae Th239</name>
    <dbReference type="NCBI Taxonomy" id="1094558"/>
    <lineage>
        <taxon>Bacteria</taxon>
        <taxon>Pseudomonadati</taxon>
        <taxon>Pseudomonadota</taxon>
        <taxon>Alphaproteobacteria</taxon>
        <taxon>Hyphomicrobiales</taxon>
        <taxon>Bartonellaceae</taxon>
        <taxon>Bartonella</taxon>
    </lineage>
</organism>
<name>J0QS61_9HYPH</name>
<dbReference type="InterPro" id="IPR001173">
    <property type="entry name" value="Glyco_trans_2-like"/>
</dbReference>
<accession>J0QS61</accession>
<evidence type="ECO:0000256" key="3">
    <source>
        <dbReference type="ARBA" id="ARBA00022679"/>
    </source>
</evidence>
<sequence length="319" mass="36567">MNKIDIICPVFNEANTVLLFLERISLIFKELSMEPTIIFVDDGSKDKSWNFIKQASSSICHIRSLKLSRNFGKESAIAAGLSVSEGDAVITIDCDLQHPPELMKTMLTYWRDGADIVCARKQERQSESLFDRITANSFYRLFNWITENDIKGSSDFILMDRKVVTALKSLPEKLFFYRGVVHWLGYKHVSIAFKPEERIAGKSGWSFWKKIKLAVDSLTGFSAKPLILIWFLTAFFIFFAVFVAGDALISKFLGKSVSGFSTLILVMLTTGTAILSSLCLLTIYIRQIFYEVKNRPRFFISEDILHQRAKKYRRDEEEK</sequence>
<dbReference type="Proteomes" id="UP000008952">
    <property type="component" value="Unassembled WGS sequence"/>
</dbReference>
<keyword evidence="2" id="KW-0328">Glycosyltransferase</keyword>
<evidence type="ECO:0000313" key="9">
    <source>
        <dbReference type="EMBL" id="EJF88701.1"/>
    </source>
</evidence>
<dbReference type="PANTHER" id="PTHR48090:SF1">
    <property type="entry name" value="PROPHAGE BACTOPRENOL GLUCOSYL TRANSFERASE HOMOLOG"/>
    <property type="match status" value="1"/>
</dbReference>
<evidence type="ECO:0000256" key="7">
    <source>
        <dbReference type="SAM" id="Phobius"/>
    </source>
</evidence>
<keyword evidence="4 7" id="KW-0812">Transmembrane</keyword>
<feature type="transmembrane region" description="Helical" evidence="7">
    <location>
        <begin position="227"/>
        <end position="249"/>
    </location>
</feature>
<reference evidence="9 10" key="1">
    <citation type="submission" date="2012-03" db="EMBL/GenBank/DDBJ databases">
        <title>The Genome Sequence of Bartonella tamiae Th239.</title>
        <authorList>
            <consortium name="The Broad Institute Genome Sequencing Platform"/>
            <consortium name="The Broad Institute Genome Sequencing Center for Infectious Disease"/>
            <person name="Feldgarden M."/>
            <person name="Kirby J."/>
            <person name="Kosoy M."/>
            <person name="Birtles R."/>
            <person name="Probert W.S."/>
            <person name="Chiaraviglio L."/>
            <person name="Young S.K."/>
            <person name="Zeng Q."/>
            <person name="Gargeya S."/>
            <person name="Fitzgerald M."/>
            <person name="Haas B."/>
            <person name="Abouelleil A."/>
            <person name="Alvarado L."/>
            <person name="Arachchi H.M."/>
            <person name="Berlin A."/>
            <person name="Chapman S.B."/>
            <person name="Gearin G."/>
            <person name="Goldberg J."/>
            <person name="Griggs A."/>
            <person name="Gujja S."/>
            <person name="Hansen M."/>
            <person name="Heiman D."/>
            <person name="Howarth C."/>
            <person name="Larimer J."/>
            <person name="Lui A."/>
            <person name="MacDonald P.J.P."/>
            <person name="McCowen C."/>
            <person name="Montmayeur A."/>
            <person name="Murphy C."/>
            <person name="Neiman D."/>
            <person name="Pearson M."/>
            <person name="Priest M."/>
            <person name="Roberts A."/>
            <person name="Saif S."/>
            <person name="Shea T."/>
            <person name="Sisk P."/>
            <person name="Stolte C."/>
            <person name="Sykes S."/>
            <person name="Wortman J."/>
            <person name="Nusbaum C."/>
            <person name="Birren B."/>
        </authorList>
    </citation>
    <scope>NUCLEOTIDE SEQUENCE [LARGE SCALE GENOMIC DNA]</scope>
    <source>
        <strain evidence="9 10">Th239</strain>
    </source>
</reference>
<comment type="caution">
    <text evidence="9">The sequence shown here is derived from an EMBL/GenBank/DDBJ whole genome shotgun (WGS) entry which is preliminary data.</text>
</comment>
<evidence type="ECO:0000259" key="8">
    <source>
        <dbReference type="Pfam" id="PF00535"/>
    </source>
</evidence>
<dbReference type="PATRIC" id="fig|1094558.3.peg.1351"/>
<keyword evidence="6 7" id="KW-0472">Membrane</keyword>
<dbReference type="Pfam" id="PF00535">
    <property type="entry name" value="Glycos_transf_2"/>
    <property type="match status" value="1"/>
</dbReference>
<dbReference type="RefSeq" id="WP_008039470.1">
    <property type="nucleotide sequence ID" value="NZ_JH725147.1"/>
</dbReference>
<dbReference type="OrthoDB" id="9807795at2"/>
<dbReference type="EMBL" id="AIMB01000008">
    <property type="protein sequence ID" value="EJF88701.1"/>
    <property type="molecule type" value="Genomic_DNA"/>
</dbReference>
<dbReference type="SUPFAM" id="SSF53448">
    <property type="entry name" value="Nucleotide-diphospho-sugar transferases"/>
    <property type="match status" value="1"/>
</dbReference>
<dbReference type="eggNOG" id="COG1215">
    <property type="taxonomic scope" value="Bacteria"/>
</dbReference>
<protein>
    <recommendedName>
        <fullName evidence="8">Glycosyltransferase 2-like domain-containing protein</fullName>
    </recommendedName>
</protein>
<keyword evidence="3" id="KW-0808">Transferase</keyword>
<gene>
    <name evidence="9" type="ORF">ME5_01252</name>
</gene>
<dbReference type="GO" id="GO:0016757">
    <property type="term" value="F:glycosyltransferase activity"/>
    <property type="evidence" value="ECO:0007669"/>
    <property type="project" value="UniProtKB-KW"/>
</dbReference>
<dbReference type="AlphaFoldDB" id="J0QS61"/>
<comment type="subcellular location">
    <subcellularLocation>
        <location evidence="1">Membrane</location>
        <topology evidence="1">Multi-pass membrane protein</topology>
    </subcellularLocation>
</comment>
<keyword evidence="10" id="KW-1185">Reference proteome</keyword>
<evidence type="ECO:0000256" key="5">
    <source>
        <dbReference type="ARBA" id="ARBA00022989"/>
    </source>
</evidence>
<evidence type="ECO:0000256" key="1">
    <source>
        <dbReference type="ARBA" id="ARBA00004141"/>
    </source>
</evidence>
<dbReference type="InterPro" id="IPR029044">
    <property type="entry name" value="Nucleotide-diphossugar_trans"/>
</dbReference>
<evidence type="ECO:0000256" key="4">
    <source>
        <dbReference type="ARBA" id="ARBA00022692"/>
    </source>
</evidence>
<evidence type="ECO:0000256" key="6">
    <source>
        <dbReference type="ARBA" id="ARBA00023136"/>
    </source>
</evidence>
<dbReference type="InterPro" id="IPR050256">
    <property type="entry name" value="Glycosyltransferase_2"/>
</dbReference>
<dbReference type="STRING" id="1094558.ME5_01252"/>
<keyword evidence="5 7" id="KW-1133">Transmembrane helix</keyword>
<dbReference type="Gene3D" id="3.90.550.10">
    <property type="entry name" value="Spore Coat Polysaccharide Biosynthesis Protein SpsA, Chain A"/>
    <property type="match status" value="1"/>
</dbReference>
<proteinExistence type="predicted"/>
<dbReference type="HOGENOM" id="CLU_033536_0_1_5"/>
<dbReference type="PANTHER" id="PTHR48090">
    <property type="entry name" value="UNDECAPRENYL-PHOSPHATE 4-DEOXY-4-FORMAMIDO-L-ARABINOSE TRANSFERASE-RELATED"/>
    <property type="match status" value="1"/>
</dbReference>
<feature type="domain" description="Glycosyltransferase 2-like" evidence="8">
    <location>
        <begin position="6"/>
        <end position="163"/>
    </location>
</feature>
<evidence type="ECO:0000256" key="2">
    <source>
        <dbReference type="ARBA" id="ARBA00022676"/>
    </source>
</evidence>
<dbReference type="GO" id="GO:0005886">
    <property type="term" value="C:plasma membrane"/>
    <property type="evidence" value="ECO:0007669"/>
    <property type="project" value="TreeGrafter"/>
</dbReference>
<evidence type="ECO:0000313" key="10">
    <source>
        <dbReference type="Proteomes" id="UP000008952"/>
    </source>
</evidence>
<feature type="transmembrane region" description="Helical" evidence="7">
    <location>
        <begin position="261"/>
        <end position="285"/>
    </location>
</feature>